<dbReference type="RefSeq" id="WP_305895070.1">
    <property type="nucleotide sequence ID" value="NZ_JAUZVZ010000035.1"/>
</dbReference>
<feature type="domain" description="DUF2726" evidence="1">
    <location>
        <begin position="36"/>
        <end position="154"/>
    </location>
</feature>
<accession>A0ABT9H3E8</accession>
<dbReference type="Pfam" id="PF10881">
    <property type="entry name" value="DUF2726"/>
    <property type="match status" value="1"/>
</dbReference>
<evidence type="ECO:0000259" key="1">
    <source>
        <dbReference type="Pfam" id="PF10881"/>
    </source>
</evidence>
<organism evidence="2 3">
    <name type="scientific">Alkalimonas collagenimarina</name>
    <dbReference type="NCBI Taxonomy" id="400390"/>
    <lineage>
        <taxon>Bacteria</taxon>
        <taxon>Pseudomonadati</taxon>
        <taxon>Pseudomonadota</taxon>
        <taxon>Gammaproteobacteria</taxon>
        <taxon>Alkalimonas</taxon>
    </lineage>
</organism>
<comment type="caution">
    <text evidence="2">The sequence shown here is derived from an EMBL/GenBank/DDBJ whole genome shotgun (WGS) entry which is preliminary data.</text>
</comment>
<evidence type="ECO:0000313" key="2">
    <source>
        <dbReference type="EMBL" id="MDP4537821.1"/>
    </source>
</evidence>
<dbReference type="InterPro" id="IPR024402">
    <property type="entry name" value="DUF2726"/>
</dbReference>
<sequence>MEYVLLLLVALVVVVAIVASRFVEQGNPFPFQKRGPIFSQIERAFLRLLEKAVTDHYKVMSRVKLADLIDFKKSTTSKTKRSALLKLNSKYLDFVLCNPDDMSVVAVIDLVNPTGKNGHKASQDWFVSGALEAAGIPYIRMKIKRGYSLGDIQQCLISRLGAPIRKTEPIIKGRFKTGPTRPVKPLVASNQPMGKIAALPMNPALSQKLTPALSHSQIKAQSTSMVQAS</sequence>
<dbReference type="Proteomes" id="UP001231616">
    <property type="component" value="Unassembled WGS sequence"/>
</dbReference>
<protein>
    <submittedName>
        <fullName evidence="2">DUF2726 domain-containing protein</fullName>
    </submittedName>
</protein>
<name>A0ABT9H3E8_9GAMM</name>
<dbReference type="EMBL" id="JAUZVZ010000035">
    <property type="protein sequence ID" value="MDP4537821.1"/>
    <property type="molecule type" value="Genomic_DNA"/>
</dbReference>
<reference evidence="2 3" key="1">
    <citation type="submission" date="2023-08" db="EMBL/GenBank/DDBJ databases">
        <authorList>
            <person name="Joshi A."/>
            <person name="Thite S."/>
        </authorList>
    </citation>
    <scope>NUCLEOTIDE SEQUENCE [LARGE SCALE GENOMIC DNA]</scope>
    <source>
        <strain evidence="2 3">AC40</strain>
    </source>
</reference>
<gene>
    <name evidence="2" type="ORF">Q3O60_16680</name>
</gene>
<evidence type="ECO:0000313" key="3">
    <source>
        <dbReference type="Proteomes" id="UP001231616"/>
    </source>
</evidence>
<proteinExistence type="predicted"/>
<keyword evidence="3" id="KW-1185">Reference proteome</keyword>